<evidence type="ECO:0000259" key="6">
    <source>
        <dbReference type="SMART" id="SM00479"/>
    </source>
</evidence>
<name>A0AA39GHB7_SARSR</name>
<feature type="region of interest" description="Disordered" evidence="5">
    <location>
        <begin position="27"/>
        <end position="165"/>
    </location>
</feature>
<feature type="domain" description="Exonuclease" evidence="6">
    <location>
        <begin position="428"/>
        <end position="628"/>
    </location>
</feature>
<dbReference type="InterPro" id="IPR034922">
    <property type="entry name" value="REX1-like_exo"/>
</dbReference>
<feature type="compositionally biased region" description="Low complexity" evidence="5">
    <location>
        <begin position="123"/>
        <end position="136"/>
    </location>
</feature>
<evidence type="ECO:0000256" key="5">
    <source>
        <dbReference type="SAM" id="MobiDB-lite"/>
    </source>
</evidence>
<keyword evidence="2" id="KW-0540">Nuclease</keyword>
<dbReference type="InterPro" id="IPR036397">
    <property type="entry name" value="RNaseH_sf"/>
</dbReference>
<accession>A0AA39GHB7</accession>
<reference evidence="7" key="1">
    <citation type="submission" date="2022-10" db="EMBL/GenBank/DDBJ databases">
        <title>Determination and structural analysis of whole genome sequence of Sarocladium strictum F4-1.</title>
        <authorList>
            <person name="Hu L."/>
            <person name="Jiang Y."/>
        </authorList>
    </citation>
    <scope>NUCLEOTIDE SEQUENCE</scope>
    <source>
        <strain evidence="7">F4-1</strain>
    </source>
</reference>
<dbReference type="InterPro" id="IPR047021">
    <property type="entry name" value="REXO1/3/4-like"/>
</dbReference>
<sequence>MSLSLKHVPCPAGNKCTAFHCIFGHEREKTKSEAAPALEKEKSNKSLAAPQDGPRKRPRLESTGAVSPASADGLKKQRLTDSNGTEEQLKGTLATADRPISPPPLRKGKPVQTPLSSAKQTPAISASSKSSLTAASEKVRRPQASTSSSQPKKESLNPRLIKSGAPASHEVRLKLIKMLHQQLERLDSELKKDAKDDEQIFLMTSQELVTRALDEEQQIATEKPAIYSNLMKNKVMQFKRMNVGQWRDLRLKETKQKGSEAQKGVGQTGADKPVEIETGLTPSQEVQILRRLLTPIDALTEHGYVASIPTDEAIEKSRQGVEASQGWEKCDRCQQRFQVFPGRRSEDGALTSGGTCVFHWGKSYVPSKAQGDKTRKAKRYHCCGEEVGDSAGCFKKDHHVFKASDPKRLASILNFEKTPENLSALPDRAVCFDCEMAYTVYGMELIRLTATSWPTGEELLDVLVKPIGEILDLNSRFSGVWPEDMATAKPWSPGDALVPAKNIKQKSNEDGVAKPNSRGDIKIVSSPAAARELLFSLISPSTPLVGHGLENDLNAVRIIHPTLVDTILLYPHKGGLPFRYGLKHLMETQLNKKIQQDGVGAEVLGHDSAEDARAAGELARLKVMKTWKDMRWEGWKVEGDKLVQPEAWNPDNWTLTTEFIEK</sequence>
<keyword evidence="8" id="KW-1185">Reference proteome</keyword>
<dbReference type="PANTHER" id="PTHR12801">
    <property type="entry name" value="RNA EXONUCLEASE REXO1 / RECO3 FAMILY MEMBER-RELATED"/>
    <property type="match status" value="1"/>
</dbReference>
<evidence type="ECO:0000256" key="2">
    <source>
        <dbReference type="ARBA" id="ARBA00022722"/>
    </source>
</evidence>
<evidence type="ECO:0000256" key="3">
    <source>
        <dbReference type="ARBA" id="ARBA00022801"/>
    </source>
</evidence>
<evidence type="ECO:0000256" key="4">
    <source>
        <dbReference type="ARBA" id="ARBA00022839"/>
    </source>
</evidence>
<dbReference type="InterPro" id="IPR013520">
    <property type="entry name" value="Ribonucl_H"/>
</dbReference>
<keyword evidence="3" id="KW-0378">Hydrolase</keyword>
<dbReference type="SUPFAM" id="SSF53098">
    <property type="entry name" value="Ribonuclease H-like"/>
    <property type="match status" value="1"/>
</dbReference>
<dbReference type="EMBL" id="JAPDFR010000004">
    <property type="protein sequence ID" value="KAK0387352.1"/>
    <property type="molecule type" value="Genomic_DNA"/>
</dbReference>
<evidence type="ECO:0000313" key="7">
    <source>
        <dbReference type="EMBL" id="KAK0387352.1"/>
    </source>
</evidence>
<evidence type="ECO:0000313" key="8">
    <source>
        <dbReference type="Proteomes" id="UP001175261"/>
    </source>
</evidence>
<keyword evidence="4" id="KW-0269">Exonuclease</keyword>
<organism evidence="7 8">
    <name type="scientific">Sarocladium strictum</name>
    <name type="common">Black bundle disease fungus</name>
    <name type="synonym">Acremonium strictum</name>
    <dbReference type="NCBI Taxonomy" id="5046"/>
    <lineage>
        <taxon>Eukaryota</taxon>
        <taxon>Fungi</taxon>
        <taxon>Dikarya</taxon>
        <taxon>Ascomycota</taxon>
        <taxon>Pezizomycotina</taxon>
        <taxon>Sordariomycetes</taxon>
        <taxon>Hypocreomycetidae</taxon>
        <taxon>Hypocreales</taxon>
        <taxon>Sarocladiaceae</taxon>
        <taxon>Sarocladium</taxon>
    </lineage>
</organism>
<feature type="compositionally biased region" description="Polar residues" evidence="5">
    <location>
        <begin position="113"/>
        <end position="122"/>
    </location>
</feature>
<proteinExistence type="inferred from homology"/>
<dbReference type="AlphaFoldDB" id="A0AA39GHB7"/>
<comment type="similarity">
    <text evidence="1">Belongs to the REXO1/REXO3 family.</text>
</comment>
<gene>
    <name evidence="7" type="ORF">NLU13_5665</name>
</gene>
<feature type="region of interest" description="Disordered" evidence="5">
    <location>
        <begin position="254"/>
        <end position="273"/>
    </location>
</feature>
<feature type="compositionally biased region" description="Basic and acidic residues" evidence="5">
    <location>
        <begin position="27"/>
        <end position="44"/>
    </location>
</feature>
<dbReference type="Gene3D" id="3.30.420.10">
    <property type="entry name" value="Ribonuclease H-like superfamily/Ribonuclease H"/>
    <property type="match status" value="1"/>
</dbReference>
<protein>
    <recommendedName>
        <fullName evidence="6">Exonuclease domain-containing protein</fullName>
    </recommendedName>
</protein>
<dbReference type="PANTHER" id="PTHR12801:SF112">
    <property type="entry name" value="RNA EXONUCLEASE 3"/>
    <property type="match status" value="1"/>
</dbReference>
<dbReference type="InterPro" id="IPR012337">
    <property type="entry name" value="RNaseH-like_sf"/>
</dbReference>
<dbReference type="GO" id="GO:0003676">
    <property type="term" value="F:nucleic acid binding"/>
    <property type="evidence" value="ECO:0007669"/>
    <property type="project" value="InterPro"/>
</dbReference>
<dbReference type="GO" id="GO:0004527">
    <property type="term" value="F:exonuclease activity"/>
    <property type="evidence" value="ECO:0007669"/>
    <property type="project" value="UniProtKB-KW"/>
</dbReference>
<dbReference type="GO" id="GO:0005634">
    <property type="term" value="C:nucleus"/>
    <property type="evidence" value="ECO:0007669"/>
    <property type="project" value="TreeGrafter"/>
</dbReference>
<evidence type="ECO:0000256" key="1">
    <source>
        <dbReference type="ARBA" id="ARBA00006357"/>
    </source>
</evidence>
<comment type="caution">
    <text evidence="7">The sequence shown here is derived from an EMBL/GenBank/DDBJ whole genome shotgun (WGS) entry which is preliminary data.</text>
</comment>
<dbReference type="Proteomes" id="UP001175261">
    <property type="component" value="Unassembled WGS sequence"/>
</dbReference>
<dbReference type="CDD" id="cd06145">
    <property type="entry name" value="REX1_like"/>
    <property type="match status" value="1"/>
</dbReference>
<dbReference type="SMART" id="SM00479">
    <property type="entry name" value="EXOIII"/>
    <property type="match status" value="1"/>
</dbReference>